<dbReference type="GeneID" id="5002032"/>
<reference evidence="2 3" key="1">
    <citation type="journal article" date="2007" name="Proc. Natl. Acad. Sci. U.S.A.">
        <title>The tiny eukaryote Ostreococcus provides genomic insights into the paradox of plankton speciation.</title>
        <authorList>
            <person name="Palenik B."/>
            <person name="Grimwood J."/>
            <person name="Aerts A."/>
            <person name="Rouze P."/>
            <person name="Salamov A."/>
            <person name="Putnam N."/>
            <person name="Dupont C."/>
            <person name="Jorgensen R."/>
            <person name="Derelle E."/>
            <person name="Rombauts S."/>
            <person name="Zhou K."/>
            <person name="Otillar R."/>
            <person name="Merchant S.S."/>
            <person name="Podell S."/>
            <person name="Gaasterland T."/>
            <person name="Napoli C."/>
            <person name="Gendler K."/>
            <person name="Manuell A."/>
            <person name="Tai V."/>
            <person name="Vallon O."/>
            <person name="Piganeau G."/>
            <person name="Jancek S."/>
            <person name="Heijde M."/>
            <person name="Jabbari K."/>
            <person name="Bowler C."/>
            <person name="Lohr M."/>
            <person name="Robbens S."/>
            <person name="Werner G."/>
            <person name="Dubchak I."/>
            <person name="Pazour G.J."/>
            <person name="Ren Q."/>
            <person name="Paulsen I."/>
            <person name="Delwiche C."/>
            <person name="Schmutz J."/>
            <person name="Rokhsar D."/>
            <person name="Van de Peer Y."/>
            <person name="Moreau H."/>
            <person name="Grigoriev I.V."/>
        </authorList>
    </citation>
    <scope>NUCLEOTIDE SEQUENCE [LARGE SCALE GENOMIC DNA]</scope>
    <source>
        <strain evidence="2 3">CCE9901</strain>
    </source>
</reference>
<dbReference type="EMBL" id="CP000585">
    <property type="protein sequence ID" value="ABO96252.1"/>
    <property type="molecule type" value="Genomic_DNA"/>
</dbReference>
<dbReference type="HOGENOM" id="CLU_1451249_0_0_1"/>
<evidence type="ECO:0000313" key="3">
    <source>
        <dbReference type="Proteomes" id="UP000001568"/>
    </source>
</evidence>
<dbReference type="KEGG" id="olu:OSTLU_92729"/>
<keyword evidence="3" id="KW-1185">Reference proteome</keyword>
<sequence length="187" mass="20228">VSHRRVHRVVDRRARVARAPRVASSSSKASTSSSSSSPRDGPLGLPITYHVAPPRPSDGKSTFGDAKCEPSAEELDTCTIQQSTEVYDRRCGKCGGNKLVMSTTRRGGRHQETISTCQACGGTGYVRVASSRVPADFEGGDSEAAAFEHFPRHDAEPEKKIEVRRNIFADFEKQSSTKSMDEGSGAR</sequence>
<dbReference type="Gramene" id="ABO96252">
    <property type="protein sequence ID" value="ABO96252"/>
    <property type="gene ID" value="OSTLU_92729"/>
</dbReference>
<dbReference type="InterPro" id="IPR036410">
    <property type="entry name" value="HSP_DnaJ_Cys-rich_dom_sf"/>
</dbReference>
<gene>
    <name evidence="2" type="ORF">OSTLU_92729</name>
</gene>
<feature type="compositionally biased region" description="Low complexity" evidence="1">
    <location>
        <begin position="17"/>
        <end position="39"/>
    </location>
</feature>
<feature type="non-terminal residue" evidence="2">
    <location>
        <position position="1"/>
    </location>
</feature>
<dbReference type="AlphaFoldDB" id="A4RX98"/>
<accession>A4RX98</accession>
<evidence type="ECO:0000313" key="2">
    <source>
        <dbReference type="EMBL" id="ABO96252.1"/>
    </source>
</evidence>
<name>A4RX98_OSTLU</name>
<dbReference type="SUPFAM" id="SSF57938">
    <property type="entry name" value="DnaJ/Hsp40 cysteine-rich domain"/>
    <property type="match status" value="1"/>
</dbReference>
<proteinExistence type="predicted"/>
<evidence type="ECO:0000256" key="1">
    <source>
        <dbReference type="SAM" id="MobiDB-lite"/>
    </source>
</evidence>
<organism evidence="2 3">
    <name type="scientific">Ostreococcus lucimarinus (strain CCE9901)</name>
    <dbReference type="NCBI Taxonomy" id="436017"/>
    <lineage>
        <taxon>Eukaryota</taxon>
        <taxon>Viridiplantae</taxon>
        <taxon>Chlorophyta</taxon>
        <taxon>Mamiellophyceae</taxon>
        <taxon>Mamiellales</taxon>
        <taxon>Bathycoccaceae</taxon>
        <taxon>Ostreococcus</taxon>
    </lineage>
</organism>
<dbReference type="RefSeq" id="XP_001417959.1">
    <property type="nucleotide sequence ID" value="XM_001417922.1"/>
</dbReference>
<dbReference type="Proteomes" id="UP000001568">
    <property type="component" value="Chromosome 5"/>
</dbReference>
<protein>
    <submittedName>
        <fullName evidence="2">Uncharacterized protein</fullName>
    </submittedName>
</protein>
<feature type="region of interest" description="Disordered" evidence="1">
    <location>
        <begin position="1"/>
        <end position="67"/>
    </location>
</feature>